<dbReference type="Proteomes" id="UP000191342">
    <property type="component" value="Unassembled WGS sequence"/>
</dbReference>
<sequence length="223" mass="25022">MPAHTAKVAALKINKVLNEFGRSPLHGTELADPRSLKASPQIVLAMTLDALIKARPISHELTQKTIKVLIEASYHDINVLSETTWEDRTMVLQDGGYNRYREQGATNLGELAKLVVERYDGDLNNLLKLADGKPHKARILLKEIRGMGDLAVEIFFNNVQSIWPSFAPSIDSRSLKTADEIGIGTDVDEIYNALEQDPMRMSWFANGLSEVRLERRQDVIEEI</sequence>
<dbReference type="GO" id="GO:0006281">
    <property type="term" value="P:DNA repair"/>
    <property type="evidence" value="ECO:0007669"/>
    <property type="project" value="InterPro"/>
</dbReference>
<comment type="caution">
    <text evidence="1">The sequence shown here is derived from an EMBL/GenBank/DDBJ whole genome shotgun (WGS) entry which is preliminary data.</text>
</comment>
<dbReference type="SUPFAM" id="SSF48150">
    <property type="entry name" value="DNA-glycosylase"/>
    <property type="match status" value="1"/>
</dbReference>
<dbReference type="GO" id="GO:0003824">
    <property type="term" value="F:catalytic activity"/>
    <property type="evidence" value="ECO:0007669"/>
    <property type="project" value="InterPro"/>
</dbReference>
<keyword evidence="2" id="KW-1185">Reference proteome</keyword>
<dbReference type="InterPro" id="IPR011257">
    <property type="entry name" value="DNA_glycosylase"/>
</dbReference>
<gene>
    <name evidence="1" type="ORF">PENFLA_c001G06954</name>
</gene>
<dbReference type="EMBL" id="MLQL01000001">
    <property type="protein sequence ID" value="OQE32802.1"/>
    <property type="molecule type" value="Genomic_DNA"/>
</dbReference>
<evidence type="ECO:0000313" key="2">
    <source>
        <dbReference type="Proteomes" id="UP000191342"/>
    </source>
</evidence>
<dbReference type="OrthoDB" id="4676at2759"/>
<evidence type="ECO:0008006" key="3">
    <source>
        <dbReference type="Google" id="ProtNLM"/>
    </source>
</evidence>
<organism evidence="1 2">
    <name type="scientific">Penicillium flavigenum</name>
    <dbReference type="NCBI Taxonomy" id="254877"/>
    <lineage>
        <taxon>Eukaryota</taxon>
        <taxon>Fungi</taxon>
        <taxon>Dikarya</taxon>
        <taxon>Ascomycota</taxon>
        <taxon>Pezizomycotina</taxon>
        <taxon>Eurotiomycetes</taxon>
        <taxon>Eurotiomycetidae</taxon>
        <taxon>Eurotiales</taxon>
        <taxon>Aspergillaceae</taxon>
        <taxon>Penicillium</taxon>
    </lineage>
</organism>
<name>A0A1V6U2Q0_9EURO</name>
<proteinExistence type="predicted"/>
<protein>
    <recommendedName>
        <fullName evidence="3">HhH-GPD domain-containing protein</fullName>
    </recommendedName>
</protein>
<dbReference type="AlphaFoldDB" id="A0A1V6U2Q0"/>
<evidence type="ECO:0000313" key="1">
    <source>
        <dbReference type="EMBL" id="OQE32802.1"/>
    </source>
</evidence>
<accession>A0A1V6U2Q0</accession>
<reference evidence="2" key="1">
    <citation type="journal article" date="2017" name="Nat. Microbiol.">
        <title>Global analysis of biosynthetic gene clusters reveals vast potential of secondary metabolite production in Penicillium species.</title>
        <authorList>
            <person name="Nielsen J.C."/>
            <person name="Grijseels S."/>
            <person name="Prigent S."/>
            <person name="Ji B."/>
            <person name="Dainat J."/>
            <person name="Nielsen K.F."/>
            <person name="Frisvad J.C."/>
            <person name="Workman M."/>
            <person name="Nielsen J."/>
        </authorList>
    </citation>
    <scope>NUCLEOTIDE SEQUENCE [LARGE SCALE GENOMIC DNA]</scope>
    <source>
        <strain evidence="2">IBT 14082</strain>
    </source>
</reference>